<protein>
    <submittedName>
        <fullName evidence="1">9509_t:CDS:1</fullName>
    </submittedName>
</protein>
<dbReference type="Proteomes" id="UP000789706">
    <property type="component" value="Unassembled WGS sequence"/>
</dbReference>
<dbReference type="OrthoDB" id="2444674at2759"/>
<dbReference type="AlphaFoldDB" id="A0A9N8VME5"/>
<accession>A0A9N8VME5</accession>
<sequence length="74" mass="8578">MNDEPEISPDLPINDGQWAIDHSEDPDKFVTITEKNRDLAHTYHDRLCSDADMIQFAKVTDDDPDTLMDMSRRE</sequence>
<dbReference type="EMBL" id="CAJVPK010000148">
    <property type="protein sequence ID" value="CAG8459930.1"/>
    <property type="molecule type" value="Genomic_DNA"/>
</dbReference>
<reference evidence="1" key="1">
    <citation type="submission" date="2021-06" db="EMBL/GenBank/DDBJ databases">
        <authorList>
            <person name="Kallberg Y."/>
            <person name="Tangrot J."/>
            <person name="Rosling A."/>
        </authorList>
    </citation>
    <scope>NUCLEOTIDE SEQUENCE</scope>
    <source>
        <strain evidence="1">AZ414A</strain>
    </source>
</reference>
<evidence type="ECO:0000313" key="1">
    <source>
        <dbReference type="EMBL" id="CAG8459930.1"/>
    </source>
</evidence>
<organism evidence="1 2">
    <name type="scientific">Diversispora eburnea</name>
    <dbReference type="NCBI Taxonomy" id="1213867"/>
    <lineage>
        <taxon>Eukaryota</taxon>
        <taxon>Fungi</taxon>
        <taxon>Fungi incertae sedis</taxon>
        <taxon>Mucoromycota</taxon>
        <taxon>Glomeromycotina</taxon>
        <taxon>Glomeromycetes</taxon>
        <taxon>Diversisporales</taxon>
        <taxon>Diversisporaceae</taxon>
        <taxon>Diversispora</taxon>
    </lineage>
</organism>
<comment type="caution">
    <text evidence="1">The sequence shown here is derived from an EMBL/GenBank/DDBJ whole genome shotgun (WGS) entry which is preliminary data.</text>
</comment>
<keyword evidence="2" id="KW-1185">Reference proteome</keyword>
<name>A0A9N8VME5_9GLOM</name>
<gene>
    <name evidence="1" type="ORF">DEBURN_LOCUS2624</name>
</gene>
<evidence type="ECO:0000313" key="2">
    <source>
        <dbReference type="Proteomes" id="UP000789706"/>
    </source>
</evidence>
<feature type="non-terminal residue" evidence="1">
    <location>
        <position position="1"/>
    </location>
</feature>
<proteinExistence type="predicted"/>